<organism evidence="3 4">
    <name type="scientific">Tilletia caries</name>
    <name type="common">wheat bunt fungus</name>
    <dbReference type="NCBI Taxonomy" id="13290"/>
    <lineage>
        <taxon>Eukaryota</taxon>
        <taxon>Fungi</taxon>
        <taxon>Dikarya</taxon>
        <taxon>Basidiomycota</taxon>
        <taxon>Ustilaginomycotina</taxon>
        <taxon>Exobasidiomycetes</taxon>
        <taxon>Tilletiales</taxon>
        <taxon>Tilletiaceae</taxon>
        <taxon>Tilletia</taxon>
    </lineage>
</organism>
<protein>
    <submittedName>
        <fullName evidence="3">Uncharacterized protein</fullName>
    </submittedName>
</protein>
<feature type="region of interest" description="Disordered" evidence="1">
    <location>
        <begin position="72"/>
        <end position="118"/>
    </location>
</feature>
<dbReference type="AlphaFoldDB" id="A0A177V3E3"/>
<feature type="region of interest" description="Disordered" evidence="1">
    <location>
        <begin position="444"/>
        <end position="489"/>
    </location>
</feature>
<reference evidence="3" key="1">
    <citation type="submission" date="2016-04" db="EMBL/GenBank/DDBJ databases">
        <authorList>
            <person name="Nguyen H.D."/>
            <person name="Kesanakurti P."/>
            <person name="Cullis J."/>
            <person name="Levesque C.A."/>
            <person name="Hambleton S."/>
        </authorList>
    </citation>
    <scope>NUCLEOTIDE SEQUENCE</scope>
    <source>
        <strain evidence="3">DAOMC 238032</strain>
    </source>
</reference>
<feature type="compositionally biased region" description="Basic and acidic residues" evidence="1">
    <location>
        <begin position="444"/>
        <end position="472"/>
    </location>
</feature>
<comment type="caution">
    <text evidence="3">The sequence shown here is derived from an EMBL/GenBank/DDBJ whole genome shotgun (WGS) entry which is preliminary data.</text>
</comment>
<feature type="compositionally biased region" description="Low complexity" evidence="1">
    <location>
        <begin position="521"/>
        <end position="540"/>
    </location>
</feature>
<name>A0A177V3E3_9BASI</name>
<evidence type="ECO:0000313" key="2">
    <source>
        <dbReference type="EMBL" id="CAD6909751.1"/>
    </source>
</evidence>
<feature type="compositionally biased region" description="Polar residues" evidence="1">
    <location>
        <begin position="101"/>
        <end position="113"/>
    </location>
</feature>
<feature type="compositionally biased region" description="Low complexity" evidence="1">
    <location>
        <begin position="35"/>
        <end position="60"/>
    </location>
</feature>
<reference evidence="3" key="2">
    <citation type="journal article" date="2019" name="IMA Fungus">
        <title>Genome sequencing and comparison of five Tilletia species to identify candidate genes for the detection of regulated species infecting wheat.</title>
        <authorList>
            <person name="Nguyen H.D.T."/>
            <person name="Sultana T."/>
            <person name="Kesanakurti P."/>
            <person name="Hambleton S."/>
        </authorList>
    </citation>
    <scope>NUCLEOTIDE SEQUENCE</scope>
    <source>
        <strain evidence="3">DAOMC 238032</strain>
    </source>
</reference>
<feature type="compositionally biased region" description="Polar residues" evidence="1">
    <location>
        <begin position="473"/>
        <end position="489"/>
    </location>
</feature>
<reference evidence="2" key="3">
    <citation type="submission" date="2020-10" db="EMBL/GenBank/DDBJ databases">
        <authorList>
            <person name="Sedaghatjoo S."/>
        </authorList>
    </citation>
    <scope>NUCLEOTIDE SEQUENCE</scope>
    <source>
        <strain evidence="2">AZH3</strain>
    </source>
</reference>
<dbReference type="Proteomes" id="UP000836402">
    <property type="component" value="Unassembled WGS sequence"/>
</dbReference>
<accession>A0A177V3E3</accession>
<feature type="region of interest" description="Disordered" evidence="1">
    <location>
        <begin position="513"/>
        <end position="560"/>
    </location>
</feature>
<keyword evidence="5" id="KW-1185">Reference proteome</keyword>
<dbReference type="EMBL" id="LWDD02000021">
    <property type="protein sequence ID" value="KAE8265262.1"/>
    <property type="molecule type" value="Genomic_DNA"/>
</dbReference>
<evidence type="ECO:0000313" key="3">
    <source>
        <dbReference type="EMBL" id="KAE8265262.1"/>
    </source>
</evidence>
<evidence type="ECO:0000256" key="1">
    <source>
        <dbReference type="SAM" id="MobiDB-lite"/>
    </source>
</evidence>
<proteinExistence type="predicted"/>
<dbReference type="EMBL" id="CAJHJG010001159">
    <property type="protein sequence ID" value="CAD6909751.1"/>
    <property type="molecule type" value="Genomic_DNA"/>
</dbReference>
<gene>
    <name evidence="3" type="ORF">A4X03_0g379</name>
    <name evidence="2" type="ORF">JKIAZH3_G9482</name>
</gene>
<feature type="region of interest" description="Disordered" evidence="1">
    <location>
        <begin position="34"/>
        <end position="60"/>
    </location>
</feature>
<sequence>MTTFDVQIACTPSPATLVHSQSFPAWSGLSKLALSSPTPSSCSGSGSEGESSGTESSLPSYSFHRHQSLTFNFPLPPDAGADNDEKVRESTDAESDLPCVSTVQPLQPHTQQEPSRHEPPAYIHRLDSESKAGAQTAGDFAEEQNILRLKQSLSLLQLPSETLQQFGQHFMAPAEGEEEIDSSKDAQHVGSQKSAHPPRLELAFDSNDDAPLNFDGHDLDRLATLLRGLPTQVDTPGRTDTLDTLRAEERARPAQSPILSGLLSATPSETVWEVDIALQPNKEQHLEGFGNSQKSGETAILRLELSPVEVAKLFSIPMEMPSPGIPFPTREVDGEFSVDDVYQGIMEVTDSSETAVIQPEAPLMRAVGTDQSATLTVDQAAMVFSSPALATPDLGMLSTPAMMDSWPTPVIAQYSTNFDSIARLLETAKPVGVTISAPELGRTRSEKGVLHIEEDPLEDTRSPQADEDRPETPSESPITSLPSSVSTPALSVLNRPRVKTRCDATTFFGTTRRDTERKLTASRSSTMASSSMPTSKSMGALALPSHLSDGSDRPSIPSRNSSQMCIITASPAPMDSPDKVQVAAASPDSCTYDITEDVHVHNNDSSPAAYWHETRQILDPNLGKHSALLDELRRQRTATLGTPLDQPQTLQPLPPVPPTPATLQKVRTPKNIKTSLSINTSAPSPTRSGFGGHIFKAFRRSPRSPPASIVIKSAELPSNIRPILVKSPSSTVGAVPMVPTASKTSVKTVLSTSTSHSVATAGPTTMNSSGSSTSFANNMARIPFSASPPVVLKGQALQEVKQACHQKAALIRAAAMVAAAEEQRAAASAAYRAAEAALLASRRQSATAAQQNISAGGGAVGTRPHSFHGHVAQILFAEAPERQYNVPSIRTVKSPPATAVAGRGRPVNLRQVSNVADTVLLAL</sequence>
<evidence type="ECO:0000313" key="5">
    <source>
        <dbReference type="Proteomes" id="UP000836402"/>
    </source>
</evidence>
<evidence type="ECO:0000313" key="4">
    <source>
        <dbReference type="Proteomes" id="UP000077671"/>
    </source>
</evidence>
<feature type="region of interest" description="Disordered" evidence="1">
    <location>
        <begin position="174"/>
        <end position="195"/>
    </location>
</feature>
<dbReference type="Proteomes" id="UP000077671">
    <property type="component" value="Unassembled WGS sequence"/>
</dbReference>